<evidence type="ECO:0000313" key="11">
    <source>
        <dbReference type="WBParaSite" id="scaffold4133_cov176.g7675"/>
    </source>
</evidence>
<dbReference type="CDD" id="cd08662">
    <property type="entry name" value="M13"/>
    <property type="match status" value="1"/>
</dbReference>
<comment type="similarity">
    <text evidence="2">Belongs to the peptidase M13 family.</text>
</comment>
<sequence length="682" mass="79681">MSYFSRTCDTCDLIRINLCFDNTGPNGISECQKYKERCNETIWGDFMKKECPLTCGTCKQFDQYFDNDYVKKSKLNKKAKIKKEKIGTGPRIRLVNFPTMSNSINPNIRPCDDFYDYICDGFRKSEALELIAGMDGKIRLLNDNEKRPTLQSNPLFTKLIEYYDSCKDLSARNNDKISKLMLDRILDLRQKMGSQYTLNTEWIRANHPIFAYDVDPFSFLLYKFTTLEISTPTTGKYAKDQTVRLYQFVLHSNEITYASINGMREILTKLSRKHRREMASILPSGLPEREAIEKWISNVIQVNEKFNEIMGNFQNPTISGKFETKTLQEIYAKYTPNVDWPTLLKEYKADITGDTTVLVKCLKCFEDIFNYINQNSDLIKSYLEMGIIIYKYSYAFGTEFERLTWNLNNEPIETYCIMRTATHFGKAADRLFLDFFLEEKTRADIMDLILIIKEQFRQMIVSEDWIDERTKKQALKKLEIMKQYSGYFDEFMDTEGIINENQCYNVIDHNTMSFGEIEIAASVCTMQRYVNQVVLVDDERKMLHKINNMPIPMKFGGVGVVIGHEITHGFDNFGRTINEYGHSEDWWEKLTENEYDRRKQCFITQYNHFLVRTGEKSKSPVDGEFTLSENLADAGGLKSSYWALQNYLKTRKSQVEDPKIVVHGLEFMTDEQLFFATYAFVS</sequence>
<dbReference type="Pfam" id="PF01549">
    <property type="entry name" value="ShK"/>
    <property type="match status" value="1"/>
</dbReference>
<proteinExistence type="inferred from homology"/>
<dbReference type="SUPFAM" id="SSF55486">
    <property type="entry name" value="Metalloproteases ('zincins'), catalytic domain"/>
    <property type="match status" value="1"/>
</dbReference>
<dbReference type="WBParaSite" id="scaffold4133_cov176.g7675">
    <property type="protein sequence ID" value="scaffold4133_cov176.g7675"/>
    <property type="gene ID" value="scaffold4133_cov176.g7675"/>
</dbReference>
<dbReference type="InterPro" id="IPR003582">
    <property type="entry name" value="ShKT_dom"/>
</dbReference>
<evidence type="ECO:0000259" key="9">
    <source>
        <dbReference type="PROSITE" id="PS51670"/>
    </source>
</evidence>
<keyword evidence="5" id="KW-0378">Hydrolase</keyword>
<keyword evidence="6" id="KW-0862">Zinc</keyword>
<comment type="caution">
    <text evidence="8">Lacks conserved residue(s) required for the propagation of feature annotation.</text>
</comment>
<accession>A0A915MMM9</accession>
<dbReference type="PROSITE" id="PS51885">
    <property type="entry name" value="NEPRILYSIN"/>
    <property type="match status" value="1"/>
</dbReference>
<feature type="domain" description="ShKT" evidence="9">
    <location>
        <begin position="19"/>
        <end position="58"/>
    </location>
</feature>
<dbReference type="PANTHER" id="PTHR11733">
    <property type="entry name" value="ZINC METALLOPROTEASE FAMILY M13 NEPRILYSIN-RELATED"/>
    <property type="match status" value="1"/>
</dbReference>
<dbReference type="InterPro" id="IPR024079">
    <property type="entry name" value="MetalloPept_cat_dom_sf"/>
</dbReference>
<evidence type="ECO:0000256" key="6">
    <source>
        <dbReference type="ARBA" id="ARBA00022833"/>
    </source>
</evidence>
<dbReference type="GO" id="GO:0006508">
    <property type="term" value="P:proteolysis"/>
    <property type="evidence" value="ECO:0007669"/>
    <property type="project" value="UniProtKB-KW"/>
</dbReference>
<dbReference type="GO" id="GO:0046872">
    <property type="term" value="F:metal ion binding"/>
    <property type="evidence" value="ECO:0007669"/>
    <property type="project" value="UniProtKB-KW"/>
</dbReference>
<evidence type="ECO:0000256" key="8">
    <source>
        <dbReference type="PROSITE-ProRule" id="PRU01005"/>
    </source>
</evidence>
<evidence type="ECO:0000256" key="5">
    <source>
        <dbReference type="ARBA" id="ARBA00022801"/>
    </source>
</evidence>
<dbReference type="Proteomes" id="UP000887561">
    <property type="component" value="Unplaced"/>
</dbReference>
<protein>
    <submittedName>
        <fullName evidence="11">ShKT domain-containing protein</fullName>
    </submittedName>
</protein>
<reference evidence="11" key="1">
    <citation type="submission" date="2022-11" db="UniProtKB">
        <authorList>
            <consortium name="WormBaseParasite"/>
        </authorList>
    </citation>
    <scope>IDENTIFICATION</scope>
</reference>
<organism evidence="10 11">
    <name type="scientific">Meloidogyne javanica</name>
    <name type="common">Root-knot nematode worm</name>
    <dbReference type="NCBI Taxonomy" id="6303"/>
    <lineage>
        <taxon>Eukaryota</taxon>
        <taxon>Metazoa</taxon>
        <taxon>Ecdysozoa</taxon>
        <taxon>Nematoda</taxon>
        <taxon>Chromadorea</taxon>
        <taxon>Rhabditida</taxon>
        <taxon>Tylenchina</taxon>
        <taxon>Tylenchomorpha</taxon>
        <taxon>Tylenchoidea</taxon>
        <taxon>Meloidogynidae</taxon>
        <taxon>Meloidogyninae</taxon>
        <taxon>Meloidogyne</taxon>
        <taxon>Meloidogyne incognita group</taxon>
    </lineage>
</organism>
<dbReference type="AlphaFoldDB" id="A0A915MMM9"/>
<keyword evidence="7" id="KW-0482">Metalloprotease</keyword>
<evidence type="ECO:0000256" key="7">
    <source>
        <dbReference type="ARBA" id="ARBA00023049"/>
    </source>
</evidence>
<dbReference type="GO" id="GO:0005886">
    <property type="term" value="C:plasma membrane"/>
    <property type="evidence" value="ECO:0007669"/>
    <property type="project" value="TreeGrafter"/>
</dbReference>
<dbReference type="PROSITE" id="PS51670">
    <property type="entry name" value="SHKT"/>
    <property type="match status" value="1"/>
</dbReference>
<evidence type="ECO:0000256" key="1">
    <source>
        <dbReference type="ARBA" id="ARBA00001947"/>
    </source>
</evidence>
<comment type="cofactor">
    <cofactor evidence="1">
        <name>Zn(2+)</name>
        <dbReference type="ChEBI" id="CHEBI:29105"/>
    </cofactor>
</comment>
<dbReference type="InterPro" id="IPR008753">
    <property type="entry name" value="Peptidase_M13_N"/>
</dbReference>
<keyword evidence="3" id="KW-0645">Protease</keyword>
<evidence type="ECO:0000256" key="3">
    <source>
        <dbReference type="ARBA" id="ARBA00022670"/>
    </source>
</evidence>
<dbReference type="InterPro" id="IPR018497">
    <property type="entry name" value="Peptidase_M13_C"/>
</dbReference>
<dbReference type="InterPro" id="IPR000718">
    <property type="entry name" value="Peptidase_M13"/>
</dbReference>
<dbReference type="PRINTS" id="PR00786">
    <property type="entry name" value="NEPRILYSIN"/>
</dbReference>
<name>A0A915MMM9_MELJA</name>
<evidence type="ECO:0000256" key="4">
    <source>
        <dbReference type="ARBA" id="ARBA00022723"/>
    </source>
</evidence>
<evidence type="ECO:0000256" key="2">
    <source>
        <dbReference type="ARBA" id="ARBA00007357"/>
    </source>
</evidence>
<dbReference type="Pfam" id="PF01431">
    <property type="entry name" value="Peptidase_M13"/>
    <property type="match status" value="1"/>
</dbReference>
<evidence type="ECO:0000313" key="10">
    <source>
        <dbReference type="Proteomes" id="UP000887561"/>
    </source>
</evidence>
<dbReference type="Gene3D" id="3.40.390.10">
    <property type="entry name" value="Collagenase (Catalytic Domain)"/>
    <property type="match status" value="2"/>
</dbReference>
<keyword evidence="4" id="KW-0479">Metal-binding</keyword>
<dbReference type="GO" id="GO:0004222">
    <property type="term" value="F:metalloendopeptidase activity"/>
    <property type="evidence" value="ECO:0007669"/>
    <property type="project" value="InterPro"/>
</dbReference>
<dbReference type="Gene3D" id="1.10.10.1870">
    <property type="entry name" value="ShTK domain-like"/>
    <property type="match status" value="1"/>
</dbReference>
<dbReference type="PANTHER" id="PTHR11733:SF222">
    <property type="entry name" value="IP12942P"/>
    <property type="match status" value="1"/>
</dbReference>
<dbReference type="InterPro" id="IPR042089">
    <property type="entry name" value="Peptidase_M13_dom_2"/>
</dbReference>
<dbReference type="Gene3D" id="1.10.1380.10">
    <property type="entry name" value="Neutral endopeptidase , domain2"/>
    <property type="match status" value="1"/>
</dbReference>
<dbReference type="Pfam" id="PF05649">
    <property type="entry name" value="Peptidase_M13_N"/>
    <property type="match status" value="1"/>
</dbReference>
<keyword evidence="10" id="KW-1185">Reference proteome</keyword>